<evidence type="ECO:0000256" key="1">
    <source>
        <dbReference type="SAM" id="SignalP"/>
    </source>
</evidence>
<name>A0AAD7XR63_9STRA</name>
<dbReference type="EMBL" id="JAQMWT010000047">
    <property type="protein sequence ID" value="KAJ8612538.1"/>
    <property type="molecule type" value="Genomic_DNA"/>
</dbReference>
<organism evidence="2 3">
    <name type="scientific">Chrysophaeum taylorii</name>
    <dbReference type="NCBI Taxonomy" id="2483200"/>
    <lineage>
        <taxon>Eukaryota</taxon>
        <taxon>Sar</taxon>
        <taxon>Stramenopiles</taxon>
        <taxon>Ochrophyta</taxon>
        <taxon>Pelagophyceae</taxon>
        <taxon>Pelagomonadales</taxon>
        <taxon>Pelagomonadaceae</taxon>
        <taxon>Chrysophaeum</taxon>
    </lineage>
</organism>
<protein>
    <submittedName>
        <fullName evidence="2">Uncharacterized protein</fullName>
    </submittedName>
</protein>
<accession>A0AAD7XR63</accession>
<reference evidence="2" key="1">
    <citation type="submission" date="2023-01" db="EMBL/GenBank/DDBJ databases">
        <title>Metagenome sequencing of chrysophaentin producing Chrysophaeum taylorii.</title>
        <authorList>
            <person name="Davison J."/>
            <person name="Bewley C."/>
        </authorList>
    </citation>
    <scope>NUCLEOTIDE SEQUENCE</scope>
    <source>
        <strain evidence="2">NIES-1699</strain>
    </source>
</reference>
<gene>
    <name evidence="2" type="ORF">CTAYLR_003707</name>
</gene>
<dbReference type="Proteomes" id="UP001230188">
    <property type="component" value="Unassembled WGS sequence"/>
</dbReference>
<proteinExistence type="predicted"/>
<feature type="signal peptide" evidence="1">
    <location>
        <begin position="1"/>
        <end position="15"/>
    </location>
</feature>
<keyword evidence="1" id="KW-0732">Signal</keyword>
<evidence type="ECO:0000313" key="3">
    <source>
        <dbReference type="Proteomes" id="UP001230188"/>
    </source>
</evidence>
<sequence>MVLLGMLFVVRGAFGQGGRWDAKAAGALLKIEVAPPAPVEVSRSGDGVIYALGGSVAFVAQEVLPAVRYLARLGPKPPRVRYALFAERRLVSKLSSDERALLDFFDAITSYEDVALPAFLSEPSLREVRVRVKAIKAHAFLFAPFERFVFLDFDSRPCVSDFAPRLFARLGGADAVLHNQWTVQEQLVGEAHYEIEHNSAIAVFDATTPASSAALRYFVAAFETMRPRRDQPPLMVALRAAVRAHRFTHADLPAEAFCRRNTSRLVSCDAGCLVVHKPQKYDPGRVVVALDGLSFFRRALATLKIVNRKKCDDGLNDLDRESLDCRVVGATPGDDDLNAFAATWPRAKFVQLAPERRRPPVDPSRLFVLDLAKADHRRWRDLCSFLEVWSSCKTSVLADLAKSWSLEKASR</sequence>
<keyword evidence="3" id="KW-1185">Reference proteome</keyword>
<feature type="chain" id="PRO_5041975752" evidence="1">
    <location>
        <begin position="16"/>
        <end position="411"/>
    </location>
</feature>
<dbReference type="AlphaFoldDB" id="A0AAD7XR63"/>
<evidence type="ECO:0000313" key="2">
    <source>
        <dbReference type="EMBL" id="KAJ8612538.1"/>
    </source>
</evidence>
<comment type="caution">
    <text evidence="2">The sequence shown here is derived from an EMBL/GenBank/DDBJ whole genome shotgun (WGS) entry which is preliminary data.</text>
</comment>